<gene>
    <name evidence="2" type="ORF">AFUS01_LOCUS21898</name>
</gene>
<evidence type="ECO:0008006" key="4">
    <source>
        <dbReference type="Google" id="ProtNLM"/>
    </source>
</evidence>
<keyword evidence="3" id="KW-1185">Reference proteome</keyword>
<sequence>MIQRGFNNIVQGPSQVIDFNLGSKAGIFSRLAEILQAERFTMSARTVFTPVPPVSKKPLSGDLRSSWYPEILKTADFVYAFFKVIDILAQKHNFTVLYTWDLIDQSHSCNYIIYPIPNVVPGSPSQVVFSNPESWKLMYTKSKAGSKHSLRNLVAPFDTDVWIILIIVVALITILSKGALKTRDIWESLEIATSPLVSQIQTKRSTSKFKYTAWILLAILITNFYLANLTCSFVSPIRIVEDKALQELIHEGYQLVFSPTITQQFTEYINVIKNIYGETGIANSTSFQVDTELLQFLKHGNYNLLMSQSAEWGNGSFGTLERKSSAEFVSNILSRILNTTLYVTSQEFLVAPTYWQFALQDNDAVIQSFKNLLDSGVIRFWEVALKLLIVNNRQFRYRGNYPQDIELQKLNFQSLIVDQGGNLVVPTKLGIQHPLIHGIFEIWKILLGFGVLILMLEMLCLKLRDAHIQKGLNKSQIGIHTCNVTSEE</sequence>
<organism evidence="2 3">
    <name type="scientific">Allacma fusca</name>
    <dbReference type="NCBI Taxonomy" id="39272"/>
    <lineage>
        <taxon>Eukaryota</taxon>
        <taxon>Metazoa</taxon>
        <taxon>Ecdysozoa</taxon>
        <taxon>Arthropoda</taxon>
        <taxon>Hexapoda</taxon>
        <taxon>Collembola</taxon>
        <taxon>Symphypleona</taxon>
        <taxon>Sminthuridae</taxon>
        <taxon>Allacma</taxon>
    </lineage>
</organism>
<evidence type="ECO:0000313" key="3">
    <source>
        <dbReference type="Proteomes" id="UP000708208"/>
    </source>
</evidence>
<name>A0A8J2K5R3_9HEXA</name>
<reference evidence="2" key="1">
    <citation type="submission" date="2021-06" db="EMBL/GenBank/DDBJ databases">
        <authorList>
            <person name="Hodson N. C."/>
            <person name="Mongue J. A."/>
            <person name="Jaron S. K."/>
        </authorList>
    </citation>
    <scope>NUCLEOTIDE SEQUENCE</scope>
</reference>
<feature type="transmembrane region" description="Helical" evidence="1">
    <location>
        <begin position="161"/>
        <end position="180"/>
    </location>
</feature>
<evidence type="ECO:0000256" key="1">
    <source>
        <dbReference type="SAM" id="Phobius"/>
    </source>
</evidence>
<dbReference type="Proteomes" id="UP000708208">
    <property type="component" value="Unassembled WGS sequence"/>
</dbReference>
<keyword evidence="1" id="KW-0472">Membrane</keyword>
<feature type="transmembrane region" description="Helical" evidence="1">
    <location>
        <begin position="211"/>
        <end position="229"/>
    </location>
</feature>
<feature type="transmembrane region" description="Helical" evidence="1">
    <location>
        <begin position="442"/>
        <end position="461"/>
    </location>
</feature>
<accession>A0A8J2K5R3</accession>
<proteinExistence type="predicted"/>
<dbReference type="EMBL" id="CAJVCH010249302">
    <property type="protein sequence ID" value="CAG7733455.1"/>
    <property type="molecule type" value="Genomic_DNA"/>
</dbReference>
<comment type="caution">
    <text evidence="2">The sequence shown here is derived from an EMBL/GenBank/DDBJ whole genome shotgun (WGS) entry which is preliminary data.</text>
</comment>
<protein>
    <recommendedName>
        <fullName evidence="4">Ionotropic glutamate receptor C-terminal domain-containing protein</fullName>
    </recommendedName>
</protein>
<dbReference type="AlphaFoldDB" id="A0A8J2K5R3"/>
<evidence type="ECO:0000313" key="2">
    <source>
        <dbReference type="EMBL" id="CAG7733455.1"/>
    </source>
</evidence>
<keyword evidence="1" id="KW-0812">Transmembrane</keyword>
<keyword evidence="1" id="KW-1133">Transmembrane helix</keyword>